<dbReference type="EMBL" id="QFPJ01000009">
    <property type="protein sequence ID" value="PZQ23116.1"/>
    <property type="molecule type" value="Genomic_DNA"/>
</dbReference>
<protein>
    <submittedName>
        <fullName evidence="2">Uncharacterized protein</fullName>
    </submittedName>
</protein>
<evidence type="ECO:0000256" key="1">
    <source>
        <dbReference type="SAM" id="SignalP"/>
    </source>
</evidence>
<proteinExistence type="predicted"/>
<comment type="caution">
    <text evidence="2">The sequence shown here is derived from an EMBL/GenBank/DDBJ whole genome shotgun (WGS) entry which is preliminary data.</text>
</comment>
<dbReference type="SUPFAM" id="SSF50969">
    <property type="entry name" value="YVTN repeat-like/Quinoprotein amine dehydrogenase"/>
    <property type="match status" value="1"/>
</dbReference>
<organism evidence="2 3">
    <name type="scientific">Sphingopyxis macrogoltabida</name>
    <name type="common">Sphingomonas macrogoltabidus</name>
    <dbReference type="NCBI Taxonomy" id="33050"/>
    <lineage>
        <taxon>Bacteria</taxon>
        <taxon>Pseudomonadati</taxon>
        <taxon>Pseudomonadota</taxon>
        <taxon>Alphaproteobacteria</taxon>
        <taxon>Sphingomonadales</taxon>
        <taxon>Sphingomonadaceae</taxon>
        <taxon>Sphingopyxis</taxon>
    </lineage>
</organism>
<dbReference type="Proteomes" id="UP000248597">
    <property type="component" value="Unassembled WGS sequence"/>
</dbReference>
<accession>A0A2W5L1N9</accession>
<dbReference type="InterPro" id="IPR011044">
    <property type="entry name" value="Quino_amine_DH_bsu"/>
</dbReference>
<gene>
    <name evidence="2" type="ORF">DI569_05690</name>
</gene>
<keyword evidence="1" id="KW-0732">Signal</keyword>
<evidence type="ECO:0000313" key="3">
    <source>
        <dbReference type="Proteomes" id="UP000248597"/>
    </source>
</evidence>
<dbReference type="AlphaFoldDB" id="A0A2W5L1N9"/>
<sequence length="272" mass="29405">MAGLFFLLLAAATTPSPASAPAVPQGQPAETVRRIPAPEARQGVAAGPDGIYAVANWTIARYDRVSGDRKAMWEGDPARYPHINSCAVIAAELVCAASNFPAVPHASSVEFFDPVTLAHKRTVSLGLGTGSLTWVDWRDGHWWAMFANYDGKGGDAPRDHRHTVLVKFDREWRRTESWALPATILERIAPMSISGGGFRADGSLWLSGHDHPELYVVALPKGGATLDHVATVPMEAEGQAIDWDETRPGILWGISRKSRALLEMRVPALGGQ</sequence>
<reference evidence="2 3" key="1">
    <citation type="submission" date="2017-08" db="EMBL/GenBank/DDBJ databases">
        <title>Infants hospitalized years apart are colonized by the same room-sourced microbial strains.</title>
        <authorList>
            <person name="Brooks B."/>
            <person name="Olm M.R."/>
            <person name="Firek B.A."/>
            <person name="Baker R."/>
            <person name="Thomas B.C."/>
            <person name="Morowitz M.J."/>
            <person name="Banfield J.F."/>
        </authorList>
    </citation>
    <scope>NUCLEOTIDE SEQUENCE [LARGE SCALE GENOMIC DNA]</scope>
    <source>
        <strain evidence="2">S2_005_003_R2_47</strain>
    </source>
</reference>
<feature type="chain" id="PRO_5016119248" evidence="1">
    <location>
        <begin position="21"/>
        <end position="272"/>
    </location>
</feature>
<evidence type="ECO:0000313" key="2">
    <source>
        <dbReference type="EMBL" id="PZQ23116.1"/>
    </source>
</evidence>
<feature type="signal peptide" evidence="1">
    <location>
        <begin position="1"/>
        <end position="20"/>
    </location>
</feature>
<name>A0A2W5L1N9_SPHMC</name>